<reference evidence="2 3" key="1">
    <citation type="journal article" date="2023" name="BMC Biol.">
        <title>The compact genome of the sponge Oopsacas minuta (Hexactinellida) is lacking key metazoan core genes.</title>
        <authorList>
            <person name="Santini S."/>
            <person name="Schenkelaars Q."/>
            <person name="Jourda C."/>
            <person name="Duchesne M."/>
            <person name="Belahbib H."/>
            <person name="Rocher C."/>
            <person name="Selva M."/>
            <person name="Riesgo A."/>
            <person name="Vervoort M."/>
            <person name="Leys S.P."/>
            <person name="Kodjabachian L."/>
            <person name="Le Bivic A."/>
            <person name="Borchiellini C."/>
            <person name="Claverie J.M."/>
            <person name="Renard E."/>
        </authorList>
    </citation>
    <scope>NUCLEOTIDE SEQUENCE [LARGE SCALE GENOMIC DNA]</scope>
    <source>
        <strain evidence="2">SPO-2</strain>
    </source>
</reference>
<evidence type="ECO:0000313" key="2">
    <source>
        <dbReference type="EMBL" id="KAI6659843.1"/>
    </source>
</evidence>
<dbReference type="Proteomes" id="UP001165289">
    <property type="component" value="Unassembled WGS sequence"/>
</dbReference>
<sequence>MSTYENKDILLSSGVIQMKFSNFCIILFIALCLLQAFIIVLFVILQVIVNPRNHPDNFSVIPGGDKRISYPGEICYHIEVNSFTPNTITSAYLTKVDSIVITKNLEEILTNHTLEVGYAPDQLTYYGVPVSEGDEIILYVRSANISIDSLSITISVYDTTGFSKLSNDITSNNINVLNSYELDSNCLLSVSGCMVSSSVISDDWLYFVFESTPTPSTLIVTLKATVRKYDLDLSEILEQCTLSELSTRCFLPVPTETPPYYSENNAVKYVSFTITYETEYLLSNSTPSSQSLNVSVDLSWSCSRTDLYSYIIIASISGVALLISLGVLIFFIVARILED</sequence>
<keyword evidence="1" id="KW-0472">Membrane</keyword>
<keyword evidence="1" id="KW-0812">Transmembrane</keyword>
<gene>
    <name evidence="2" type="ORF">LOD99_10597</name>
</gene>
<comment type="caution">
    <text evidence="2">The sequence shown here is derived from an EMBL/GenBank/DDBJ whole genome shotgun (WGS) entry which is preliminary data.</text>
</comment>
<feature type="transmembrane region" description="Helical" evidence="1">
    <location>
        <begin position="307"/>
        <end position="334"/>
    </location>
</feature>
<protein>
    <submittedName>
        <fullName evidence="2">Uncharacterized protein</fullName>
    </submittedName>
</protein>
<keyword evidence="1" id="KW-1133">Transmembrane helix</keyword>
<keyword evidence="3" id="KW-1185">Reference proteome</keyword>
<name>A0AAV7KG44_9METZ</name>
<organism evidence="2 3">
    <name type="scientific">Oopsacas minuta</name>
    <dbReference type="NCBI Taxonomy" id="111878"/>
    <lineage>
        <taxon>Eukaryota</taxon>
        <taxon>Metazoa</taxon>
        <taxon>Porifera</taxon>
        <taxon>Hexactinellida</taxon>
        <taxon>Hexasterophora</taxon>
        <taxon>Lyssacinosida</taxon>
        <taxon>Leucopsacidae</taxon>
        <taxon>Oopsacas</taxon>
    </lineage>
</organism>
<accession>A0AAV7KG44</accession>
<dbReference type="AlphaFoldDB" id="A0AAV7KG44"/>
<dbReference type="EMBL" id="JAKMXF010000045">
    <property type="protein sequence ID" value="KAI6659843.1"/>
    <property type="molecule type" value="Genomic_DNA"/>
</dbReference>
<feature type="transmembrane region" description="Helical" evidence="1">
    <location>
        <begin position="20"/>
        <end position="49"/>
    </location>
</feature>
<evidence type="ECO:0000256" key="1">
    <source>
        <dbReference type="SAM" id="Phobius"/>
    </source>
</evidence>
<proteinExistence type="predicted"/>
<evidence type="ECO:0000313" key="3">
    <source>
        <dbReference type="Proteomes" id="UP001165289"/>
    </source>
</evidence>